<protein>
    <submittedName>
        <fullName evidence="1">Uncharacterized protein</fullName>
    </submittedName>
</protein>
<dbReference type="AlphaFoldDB" id="A0A5N5T790"/>
<keyword evidence="2" id="KW-1185">Reference proteome</keyword>
<dbReference type="Gene3D" id="2.30.30.140">
    <property type="match status" value="1"/>
</dbReference>
<gene>
    <name evidence="1" type="ORF">Anas_08947</name>
</gene>
<reference evidence="1 2" key="1">
    <citation type="journal article" date="2019" name="PLoS Biol.">
        <title>Sex chromosomes control vertical transmission of feminizing Wolbachia symbionts in an isopod.</title>
        <authorList>
            <person name="Becking T."/>
            <person name="Chebbi M.A."/>
            <person name="Giraud I."/>
            <person name="Moumen B."/>
            <person name="Laverre T."/>
            <person name="Caubet Y."/>
            <person name="Peccoud J."/>
            <person name="Gilbert C."/>
            <person name="Cordaux R."/>
        </authorList>
    </citation>
    <scope>NUCLEOTIDE SEQUENCE [LARGE SCALE GENOMIC DNA]</scope>
    <source>
        <strain evidence="1">ANa2</strain>
        <tissue evidence="1">Whole body excluding digestive tract and cuticle</tissue>
    </source>
</reference>
<sequence>MKKLNPLKKSSQIIFDSNNEIQSKVTQVESSSAKSLCHALDIIDVVSPSLIFARFSDDQKLYEDYQDALYNKMISLTRKKKVLAKFQPQIRKYCVAYFDKSPFFARVLLLEKCDFYYKAFLVDVGGFKNISEEELLPLPREMKNKKRKLCQVLSMAGICPPCGLKVWPTSTVDFLKRALNSHGKIYMLK</sequence>
<evidence type="ECO:0000313" key="2">
    <source>
        <dbReference type="Proteomes" id="UP000326759"/>
    </source>
</evidence>
<organism evidence="1 2">
    <name type="scientific">Armadillidium nasatum</name>
    <dbReference type="NCBI Taxonomy" id="96803"/>
    <lineage>
        <taxon>Eukaryota</taxon>
        <taxon>Metazoa</taxon>
        <taxon>Ecdysozoa</taxon>
        <taxon>Arthropoda</taxon>
        <taxon>Crustacea</taxon>
        <taxon>Multicrustacea</taxon>
        <taxon>Malacostraca</taxon>
        <taxon>Eumalacostraca</taxon>
        <taxon>Peracarida</taxon>
        <taxon>Isopoda</taxon>
        <taxon>Oniscidea</taxon>
        <taxon>Crinocheta</taxon>
        <taxon>Armadillidiidae</taxon>
        <taxon>Armadillidium</taxon>
    </lineage>
</organism>
<feature type="non-terminal residue" evidence="1">
    <location>
        <position position="189"/>
    </location>
</feature>
<evidence type="ECO:0000313" key="1">
    <source>
        <dbReference type="EMBL" id="KAB7502491.1"/>
    </source>
</evidence>
<comment type="caution">
    <text evidence="1">The sequence shown here is derived from an EMBL/GenBank/DDBJ whole genome shotgun (WGS) entry which is preliminary data.</text>
</comment>
<proteinExistence type="predicted"/>
<name>A0A5N5T790_9CRUS</name>
<accession>A0A5N5T790</accession>
<dbReference type="EMBL" id="SEYY01007390">
    <property type="protein sequence ID" value="KAB7502491.1"/>
    <property type="molecule type" value="Genomic_DNA"/>
</dbReference>
<dbReference type="SUPFAM" id="SSF63748">
    <property type="entry name" value="Tudor/PWWP/MBT"/>
    <property type="match status" value="1"/>
</dbReference>
<dbReference type="Proteomes" id="UP000326759">
    <property type="component" value="Unassembled WGS sequence"/>
</dbReference>